<feature type="transmembrane region" description="Helical" evidence="1">
    <location>
        <begin position="60"/>
        <end position="80"/>
    </location>
</feature>
<dbReference type="Proteomes" id="UP000274822">
    <property type="component" value="Unassembled WGS sequence"/>
</dbReference>
<protein>
    <submittedName>
        <fullName evidence="2">Uncharacterized protein</fullName>
    </submittedName>
</protein>
<feature type="non-terminal residue" evidence="2">
    <location>
        <position position="119"/>
    </location>
</feature>
<proteinExistence type="predicted"/>
<dbReference type="AlphaFoldDB" id="A0A433QDA9"/>
<evidence type="ECO:0000313" key="3">
    <source>
        <dbReference type="Proteomes" id="UP000274822"/>
    </source>
</evidence>
<gene>
    <name evidence="2" type="ORF">BC938DRAFT_482786</name>
</gene>
<evidence type="ECO:0000256" key="1">
    <source>
        <dbReference type="SAM" id="Phobius"/>
    </source>
</evidence>
<keyword evidence="3" id="KW-1185">Reference proteome</keyword>
<evidence type="ECO:0000313" key="2">
    <source>
        <dbReference type="EMBL" id="RUS27751.1"/>
    </source>
</evidence>
<sequence length="119" mass="13132">MDDWPATIRAEIPSHSPNTIDSINNKNPMLGGGPAGSFAASVLAREGYEGSPRFRSISTLSYVSICVLCSVGYHVVVILIRSLPLRLSFQFRPSSHAALYSTRPWRVPSSVRRLLPRLH</sequence>
<dbReference type="EMBL" id="RBNJ01007830">
    <property type="protein sequence ID" value="RUS27751.1"/>
    <property type="molecule type" value="Genomic_DNA"/>
</dbReference>
<accession>A0A433QDA9</accession>
<organism evidence="2 3">
    <name type="scientific">Jimgerdemannia flammicorona</name>
    <dbReference type="NCBI Taxonomy" id="994334"/>
    <lineage>
        <taxon>Eukaryota</taxon>
        <taxon>Fungi</taxon>
        <taxon>Fungi incertae sedis</taxon>
        <taxon>Mucoromycota</taxon>
        <taxon>Mucoromycotina</taxon>
        <taxon>Endogonomycetes</taxon>
        <taxon>Endogonales</taxon>
        <taxon>Endogonaceae</taxon>
        <taxon>Jimgerdemannia</taxon>
    </lineage>
</organism>
<keyword evidence="1" id="KW-1133">Transmembrane helix</keyword>
<name>A0A433QDA9_9FUNG</name>
<keyword evidence="1" id="KW-0472">Membrane</keyword>
<reference evidence="2 3" key="1">
    <citation type="journal article" date="2018" name="New Phytol.">
        <title>Phylogenomics of Endogonaceae and evolution of mycorrhizas within Mucoromycota.</title>
        <authorList>
            <person name="Chang Y."/>
            <person name="Desiro A."/>
            <person name="Na H."/>
            <person name="Sandor L."/>
            <person name="Lipzen A."/>
            <person name="Clum A."/>
            <person name="Barry K."/>
            <person name="Grigoriev I.V."/>
            <person name="Martin F.M."/>
            <person name="Stajich J.E."/>
            <person name="Smith M.E."/>
            <person name="Bonito G."/>
            <person name="Spatafora J.W."/>
        </authorList>
    </citation>
    <scope>NUCLEOTIDE SEQUENCE [LARGE SCALE GENOMIC DNA]</scope>
    <source>
        <strain evidence="2 3">AD002</strain>
    </source>
</reference>
<comment type="caution">
    <text evidence="2">The sequence shown here is derived from an EMBL/GenBank/DDBJ whole genome shotgun (WGS) entry which is preliminary data.</text>
</comment>
<keyword evidence="1" id="KW-0812">Transmembrane</keyword>